<dbReference type="Proteomes" id="UP000199696">
    <property type="component" value="Unassembled WGS sequence"/>
</dbReference>
<sequence>MSPKIASCGGGPGASLAGMCMQALIDVAVTPAARGLLLVARPRARRPALAGRNAHRA</sequence>
<evidence type="ECO:0000313" key="1">
    <source>
        <dbReference type="EMBL" id="SCL65009.1"/>
    </source>
</evidence>
<proteinExistence type="predicted"/>
<dbReference type="STRING" id="227316.GA0070604_5341"/>
<gene>
    <name evidence="1" type="ORF">GA0070604_5341</name>
</gene>
<dbReference type="EMBL" id="FMHY01000002">
    <property type="protein sequence ID" value="SCL65009.1"/>
    <property type="molecule type" value="Genomic_DNA"/>
</dbReference>
<keyword evidence="2" id="KW-1185">Reference proteome</keyword>
<protein>
    <submittedName>
        <fullName evidence="1">Uncharacterized protein</fullName>
    </submittedName>
</protein>
<reference evidence="2" key="1">
    <citation type="submission" date="2016-06" db="EMBL/GenBank/DDBJ databases">
        <authorList>
            <person name="Varghese N."/>
            <person name="Submissions Spin"/>
        </authorList>
    </citation>
    <scope>NUCLEOTIDE SEQUENCE [LARGE SCALE GENOMIC DNA]</scope>
    <source>
        <strain evidence="2">DSM 44814</strain>
    </source>
</reference>
<accession>A0A1C6VFE8</accession>
<name>A0A1C6VFE8_9ACTN</name>
<dbReference type="AlphaFoldDB" id="A0A1C6VFE8"/>
<organism evidence="1 2">
    <name type="scientific">Micromonospora eburnea</name>
    <dbReference type="NCBI Taxonomy" id="227316"/>
    <lineage>
        <taxon>Bacteria</taxon>
        <taxon>Bacillati</taxon>
        <taxon>Actinomycetota</taxon>
        <taxon>Actinomycetes</taxon>
        <taxon>Micromonosporales</taxon>
        <taxon>Micromonosporaceae</taxon>
        <taxon>Micromonospora</taxon>
    </lineage>
</organism>
<evidence type="ECO:0000313" key="2">
    <source>
        <dbReference type="Proteomes" id="UP000199696"/>
    </source>
</evidence>